<keyword evidence="1" id="KW-0812">Transmembrane</keyword>
<accession>A0ABQ4NGC7</accession>
<evidence type="ECO:0000256" key="1">
    <source>
        <dbReference type="SAM" id="Phobius"/>
    </source>
</evidence>
<comment type="caution">
    <text evidence="2">The sequence shown here is derived from an EMBL/GenBank/DDBJ whole genome shotgun (WGS) entry which is preliminary data.</text>
</comment>
<dbReference type="EMBL" id="BPFH01000001">
    <property type="protein sequence ID" value="GIT93478.1"/>
    <property type="molecule type" value="Genomic_DNA"/>
</dbReference>
<gene>
    <name evidence="2" type="ORF">JANAI62_01010</name>
</gene>
<dbReference type="Proteomes" id="UP000786693">
    <property type="component" value="Unassembled WGS sequence"/>
</dbReference>
<evidence type="ECO:0000313" key="3">
    <source>
        <dbReference type="Proteomes" id="UP000786693"/>
    </source>
</evidence>
<reference evidence="2 3" key="1">
    <citation type="submission" date="2021-05" db="EMBL/GenBank/DDBJ databases">
        <title>Bacteria Genome sequencing.</title>
        <authorList>
            <person name="Takabe Y."/>
            <person name="Nakajima Y."/>
            <person name="Suzuki S."/>
            <person name="Shiozaki T."/>
        </authorList>
    </citation>
    <scope>NUCLEOTIDE SEQUENCE [LARGE SCALE GENOMIC DNA]</scope>
    <source>
        <strain evidence="2 3">AI_62</strain>
    </source>
</reference>
<keyword evidence="1" id="KW-0472">Membrane</keyword>
<evidence type="ECO:0000313" key="2">
    <source>
        <dbReference type="EMBL" id="GIT93478.1"/>
    </source>
</evidence>
<feature type="transmembrane region" description="Helical" evidence="1">
    <location>
        <begin position="27"/>
        <end position="46"/>
    </location>
</feature>
<keyword evidence="1" id="KW-1133">Transmembrane helix</keyword>
<keyword evidence="3" id="KW-1185">Reference proteome</keyword>
<name>A0ABQ4NGC7_9RHOB</name>
<organism evidence="2 3">
    <name type="scientific">Jannaschia pagri</name>
    <dbReference type="NCBI Taxonomy" id="2829797"/>
    <lineage>
        <taxon>Bacteria</taxon>
        <taxon>Pseudomonadati</taxon>
        <taxon>Pseudomonadota</taxon>
        <taxon>Alphaproteobacteria</taxon>
        <taxon>Rhodobacterales</taxon>
        <taxon>Roseobacteraceae</taxon>
        <taxon>Jannaschia</taxon>
    </lineage>
</organism>
<dbReference type="RefSeq" id="WP_220747018.1">
    <property type="nucleotide sequence ID" value="NZ_BPFH01000001.1"/>
</dbReference>
<protein>
    <submittedName>
        <fullName evidence="2">Uncharacterized protein</fullName>
    </submittedName>
</protein>
<sequence length="88" mass="8755">MTSANDPHTREKETVHIVEKSGGGSSALWLILGAVIAGLAIWFFVLNGAPADDTTYVTITGGAAEAVQGAAEAVEGAATAVEGAAEGN</sequence>
<proteinExistence type="predicted"/>